<dbReference type="GO" id="GO:0007165">
    <property type="term" value="P:signal transduction"/>
    <property type="evidence" value="ECO:0007669"/>
    <property type="project" value="InterPro"/>
</dbReference>
<feature type="domain" description="Death" evidence="6">
    <location>
        <begin position="118"/>
        <end position="175"/>
    </location>
</feature>
<proteinExistence type="predicted"/>
<dbReference type="SUPFAM" id="SSF47986">
    <property type="entry name" value="DEATH domain"/>
    <property type="match status" value="1"/>
</dbReference>
<evidence type="ECO:0000256" key="2">
    <source>
        <dbReference type="ARBA" id="ARBA00022490"/>
    </source>
</evidence>
<comment type="subcellular location">
    <subcellularLocation>
        <location evidence="1">Cytoplasm</location>
    </subcellularLocation>
</comment>
<dbReference type="OrthoDB" id="120976at2759"/>
<dbReference type="Gene3D" id="1.10.533.10">
    <property type="entry name" value="Death Domain, Fas"/>
    <property type="match status" value="1"/>
</dbReference>
<dbReference type="GO" id="GO:0005737">
    <property type="term" value="C:cytoplasm"/>
    <property type="evidence" value="ECO:0007669"/>
    <property type="project" value="UniProtKB-SubCell"/>
</dbReference>
<feature type="region of interest" description="Disordered" evidence="5">
    <location>
        <begin position="349"/>
        <end position="384"/>
    </location>
</feature>
<dbReference type="InterPro" id="IPR011029">
    <property type="entry name" value="DEATH-like_dom_sf"/>
</dbReference>
<dbReference type="InterPro" id="IPR027417">
    <property type="entry name" value="P-loop_NTPase"/>
</dbReference>
<keyword evidence="4" id="KW-0391">Immunity</keyword>
<dbReference type="PROSITE" id="PS50017">
    <property type="entry name" value="DEATH_DOMAIN"/>
    <property type="match status" value="1"/>
</dbReference>
<evidence type="ECO:0000256" key="3">
    <source>
        <dbReference type="ARBA" id="ARBA00022588"/>
    </source>
</evidence>
<protein>
    <recommendedName>
        <fullName evidence="9">Death domain-containing protein</fullName>
    </recommendedName>
</protein>
<dbReference type="PROSITE" id="PS50209">
    <property type="entry name" value="CARD"/>
    <property type="match status" value="1"/>
</dbReference>
<name>A0A1X7TGI7_AMPQE</name>
<feature type="domain" description="CARD" evidence="7">
    <location>
        <begin position="238"/>
        <end position="304"/>
    </location>
</feature>
<dbReference type="InParanoid" id="A0A1X7TGI7"/>
<reference evidence="8" key="1">
    <citation type="submission" date="2017-05" db="UniProtKB">
        <authorList>
            <consortium name="EnsemblMetazoa"/>
        </authorList>
    </citation>
    <scope>IDENTIFICATION</scope>
</reference>
<dbReference type="PANTHER" id="PTHR46844:SF1">
    <property type="entry name" value="SLR5058 PROTEIN"/>
    <property type="match status" value="1"/>
</dbReference>
<evidence type="ECO:0000313" key="8">
    <source>
        <dbReference type="EnsemblMetazoa" id="Aqu2.1.13553_001"/>
    </source>
</evidence>
<evidence type="ECO:0008006" key="9">
    <source>
        <dbReference type="Google" id="ProtNLM"/>
    </source>
</evidence>
<dbReference type="PANTHER" id="PTHR46844">
    <property type="entry name" value="SLR5058 PROTEIN"/>
    <property type="match status" value="1"/>
</dbReference>
<evidence type="ECO:0000256" key="5">
    <source>
        <dbReference type="SAM" id="MobiDB-lite"/>
    </source>
</evidence>
<feature type="compositionally biased region" description="Basic and acidic residues" evidence="5">
    <location>
        <begin position="826"/>
        <end position="849"/>
    </location>
</feature>
<dbReference type="InterPro" id="IPR007111">
    <property type="entry name" value="NACHT_NTPase"/>
</dbReference>
<dbReference type="InterPro" id="IPR001315">
    <property type="entry name" value="CARD"/>
</dbReference>
<dbReference type="InterPro" id="IPR000488">
    <property type="entry name" value="Death_dom"/>
</dbReference>
<keyword evidence="2" id="KW-0963">Cytoplasm</keyword>
<evidence type="ECO:0000259" key="6">
    <source>
        <dbReference type="PROSITE" id="PS50017"/>
    </source>
</evidence>
<feature type="region of interest" description="Disordered" evidence="5">
    <location>
        <begin position="804"/>
        <end position="855"/>
    </location>
</feature>
<keyword evidence="3" id="KW-0399">Innate immunity</keyword>
<dbReference type="AlphaFoldDB" id="A0A1X7TGI7"/>
<sequence>MIDVSQWRASIGLWNYCQAATSRPANGRHSHSFKAAVDSKSGSTTSGEKISKLPAALSLIVSLLLSLLRYMKLNFIPPTGDVELNPGPMIDDQPDIFLLLQWLEPLVDWKPFGLLLPGITRHEISIIEQEDTKNQKLALFLKWLNTDPTATWRDVLNALTKTEETDLFKTVNDQLQVQQCTGGTADAPTSTVPVPTDAPTTSTIPVILTDAPTSTVPVVVSTVSSSVSVINKPVTSATSGNPKDILRTHSVKLTDAIATNLYRVTDALYAKGLIPLDTKEYIQTVTGISDYRKSSQLLSIIQQKLESSLNPEQYLIDICHVLINQQHRTLTYIAISILHQLGQSTSDNVSPHTVLPSKVDVSNTPDDTNIKGQSIPDNVMSSSSIPDDVQGYADNMREHYRHQPIVATDWPPRIGKDFFGRLALVEKQDSSTQAESAWHLLKGQVDKTVKLTENKEISVEDVLQPTNSSLPLRIVIDGPPGIGKTTLCRKLLNMWSNGTLVHQQYDLVLPAVTNMLQSHTTIRLLRIECRDINESFQPNWIELVQHLYETIFIHSSLEYIKIKGYTPLLEDTLKNQKNTLIDRHRKEQPHKPLPIVNIKQTTVSSNKVFFVDKQSYSFDKLHCPRAVHVIQDMMLPVELNKHHLINLEAIGMKIHLLKKYLIPSSETHLTVQVTALAGGKFVFPENTILVSAVYAVSTSIPIPMRLQLQHCIDLSIQPDMSRYLKFATASIDSSSPYKFSLEEGDFRSDSWYGSFNFTTNCFICALGLKEEPINEQGSQEQPEKLHLRIDLFQIQQDELQQPGGIQEQKGGAFKEPQGLGPAGLKQEQKKNDDKSLHKNDKPSSTEKPDLSTQATGIEKLQTFVGRLYYERKDVRDSVKFVAVKDLNALCE</sequence>
<feature type="region of interest" description="Disordered" evidence="5">
    <location>
        <begin position="23"/>
        <end position="48"/>
    </location>
</feature>
<dbReference type="Gene3D" id="3.40.50.300">
    <property type="entry name" value="P-loop containing nucleotide triphosphate hydrolases"/>
    <property type="match status" value="1"/>
</dbReference>
<organism evidence="8">
    <name type="scientific">Amphimedon queenslandica</name>
    <name type="common">Sponge</name>
    <dbReference type="NCBI Taxonomy" id="400682"/>
    <lineage>
        <taxon>Eukaryota</taxon>
        <taxon>Metazoa</taxon>
        <taxon>Porifera</taxon>
        <taxon>Demospongiae</taxon>
        <taxon>Heteroscleromorpha</taxon>
        <taxon>Haplosclerida</taxon>
        <taxon>Niphatidae</taxon>
        <taxon>Amphimedon</taxon>
    </lineage>
</organism>
<evidence type="ECO:0000259" key="7">
    <source>
        <dbReference type="PROSITE" id="PS50209"/>
    </source>
</evidence>
<dbReference type="EnsemblMetazoa" id="Aqu2.1.13553_001">
    <property type="protein sequence ID" value="Aqu2.1.13553_001"/>
    <property type="gene ID" value="Aqu2.1.13553"/>
</dbReference>
<evidence type="ECO:0000256" key="4">
    <source>
        <dbReference type="ARBA" id="ARBA00022859"/>
    </source>
</evidence>
<accession>A0A1X7TGI7</accession>
<dbReference type="GO" id="GO:0045087">
    <property type="term" value="P:innate immune response"/>
    <property type="evidence" value="ECO:0007669"/>
    <property type="project" value="UniProtKB-KW"/>
</dbReference>
<dbReference type="Pfam" id="PF05729">
    <property type="entry name" value="NACHT"/>
    <property type="match status" value="1"/>
</dbReference>
<dbReference type="SUPFAM" id="SSF52540">
    <property type="entry name" value="P-loop containing nucleoside triphosphate hydrolases"/>
    <property type="match status" value="1"/>
</dbReference>
<feature type="compositionally biased region" description="Polar residues" evidence="5">
    <location>
        <begin position="360"/>
        <end position="384"/>
    </location>
</feature>
<dbReference type="GO" id="GO:0042981">
    <property type="term" value="P:regulation of apoptotic process"/>
    <property type="evidence" value="ECO:0007669"/>
    <property type="project" value="InterPro"/>
</dbReference>
<evidence type="ECO:0000256" key="1">
    <source>
        <dbReference type="ARBA" id="ARBA00004496"/>
    </source>
</evidence>